<comment type="caution">
    <text evidence="1">The sequence shown here is derived from an EMBL/GenBank/DDBJ whole genome shotgun (WGS) entry which is preliminary data.</text>
</comment>
<dbReference type="Proteomes" id="UP000256520">
    <property type="component" value="Unassembled WGS sequence"/>
</dbReference>
<dbReference type="AlphaFoldDB" id="A0A3D8PU62"/>
<accession>A0A3D8PU62</accession>
<evidence type="ECO:0000313" key="1">
    <source>
        <dbReference type="EMBL" id="RDW18841.1"/>
    </source>
</evidence>
<protein>
    <submittedName>
        <fullName evidence="1">Uncharacterized protein</fullName>
    </submittedName>
</protein>
<sequence>MFQRSIYNTLNKIFSYLICGILKIYYESSFSFIKNSAMKLIQKLSNERHIKVLIVTHDMDMLISDNHVIEMQNDKIVAKKTT</sequence>
<dbReference type="InterPro" id="IPR027417">
    <property type="entry name" value="P-loop_NTPase"/>
</dbReference>
<dbReference type="SUPFAM" id="SSF52540">
    <property type="entry name" value="P-loop containing nucleoside triphosphate hydrolases"/>
    <property type="match status" value="1"/>
</dbReference>
<proteinExistence type="predicted"/>
<name>A0A3D8PU62_9BACI</name>
<gene>
    <name evidence="1" type="ORF">CWR45_08420</name>
</gene>
<evidence type="ECO:0000313" key="2">
    <source>
        <dbReference type="Proteomes" id="UP000256520"/>
    </source>
</evidence>
<organism evidence="1 2">
    <name type="scientific">Oceanobacillus chungangensis</name>
    <dbReference type="NCBI Taxonomy" id="1229152"/>
    <lineage>
        <taxon>Bacteria</taxon>
        <taxon>Bacillati</taxon>
        <taxon>Bacillota</taxon>
        <taxon>Bacilli</taxon>
        <taxon>Bacillales</taxon>
        <taxon>Bacillaceae</taxon>
        <taxon>Oceanobacillus</taxon>
    </lineage>
</organism>
<keyword evidence="2" id="KW-1185">Reference proteome</keyword>
<dbReference type="EMBL" id="PIOD01000008">
    <property type="protein sequence ID" value="RDW18841.1"/>
    <property type="molecule type" value="Genomic_DNA"/>
</dbReference>
<reference evidence="2" key="1">
    <citation type="submission" date="2017-11" db="EMBL/GenBank/DDBJ databases">
        <authorList>
            <person name="Zhu W."/>
        </authorList>
    </citation>
    <scope>NUCLEOTIDE SEQUENCE [LARGE SCALE GENOMIC DNA]</scope>
    <source>
        <strain evidence="2">CAU 1051</strain>
    </source>
</reference>